<dbReference type="AlphaFoldDB" id="A0A0E9WG54"/>
<dbReference type="EMBL" id="GBXM01019321">
    <property type="protein sequence ID" value="JAH89256.1"/>
    <property type="molecule type" value="Transcribed_RNA"/>
</dbReference>
<name>A0A0E9WG54_ANGAN</name>
<organism evidence="1">
    <name type="scientific">Anguilla anguilla</name>
    <name type="common">European freshwater eel</name>
    <name type="synonym">Muraena anguilla</name>
    <dbReference type="NCBI Taxonomy" id="7936"/>
    <lineage>
        <taxon>Eukaryota</taxon>
        <taxon>Metazoa</taxon>
        <taxon>Chordata</taxon>
        <taxon>Craniata</taxon>
        <taxon>Vertebrata</taxon>
        <taxon>Euteleostomi</taxon>
        <taxon>Actinopterygii</taxon>
        <taxon>Neopterygii</taxon>
        <taxon>Teleostei</taxon>
        <taxon>Anguilliformes</taxon>
        <taxon>Anguillidae</taxon>
        <taxon>Anguilla</taxon>
    </lineage>
</organism>
<evidence type="ECO:0000313" key="1">
    <source>
        <dbReference type="EMBL" id="JAH89256.1"/>
    </source>
</evidence>
<reference evidence="1" key="2">
    <citation type="journal article" date="2015" name="Fish Shellfish Immunol.">
        <title>Early steps in the European eel (Anguilla anguilla)-Vibrio vulnificus interaction in the gills: Role of the RtxA13 toxin.</title>
        <authorList>
            <person name="Callol A."/>
            <person name="Pajuelo D."/>
            <person name="Ebbesson L."/>
            <person name="Teles M."/>
            <person name="MacKenzie S."/>
            <person name="Amaro C."/>
        </authorList>
    </citation>
    <scope>NUCLEOTIDE SEQUENCE</scope>
</reference>
<protein>
    <submittedName>
        <fullName evidence="1">Uncharacterized protein</fullName>
    </submittedName>
</protein>
<proteinExistence type="predicted"/>
<reference evidence="1" key="1">
    <citation type="submission" date="2014-11" db="EMBL/GenBank/DDBJ databases">
        <authorList>
            <person name="Amaro Gonzalez C."/>
        </authorList>
    </citation>
    <scope>NUCLEOTIDE SEQUENCE</scope>
</reference>
<sequence>MFMGGSRRGEKEGSSHSDFSFFFFFLIE</sequence>
<accession>A0A0E9WG54</accession>